<dbReference type="GO" id="GO:0009098">
    <property type="term" value="P:L-leucine biosynthetic process"/>
    <property type="evidence" value="ECO:0007669"/>
    <property type="project" value="TreeGrafter"/>
</dbReference>
<evidence type="ECO:0000256" key="10">
    <source>
        <dbReference type="SAM" id="MobiDB-lite"/>
    </source>
</evidence>
<dbReference type="PROSITE" id="PS00770">
    <property type="entry name" value="AA_TRANSFER_CLASS_4"/>
    <property type="match status" value="1"/>
</dbReference>
<dbReference type="InterPro" id="IPR005786">
    <property type="entry name" value="B_amino_transII"/>
</dbReference>
<organism evidence="11 12">
    <name type="scientific">Fonsecaea monophora</name>
    <dbReference type="NCBI Taxonomy" id="254056"/>
    <lineage>
        <taxon>Eukaryota</taxon>
        <taxon>Fungi</taxon>
        <taxon>Dikarya</taxon>
        <taxon>Ascomycota</taxon>
        <taxon>Pezizomycotina</taxon>
        <taxon>Eurotiomycetes</taxon>
        <taxon>Chaetothyriomycetidae</taxon>
        <taxon>Chaetothyriales</taxon>
        <taxon>Herpotrichiellaceae</taxon>
        <taxon>Fonsecaea</taxon>
    </lineage>
</organism>
<dbReference type="OrthoDB" id="1732691at2759"/>
<feature type="compositionally biased region" description="Polar residues" evidence="10">
    <location>
        <begin position="7"/>
        <end position="31"/>
    </location>
</feature>
<dbReference type="Gene3D" id="3.20.10.10">
    <property type="entry name" value="D-amino Acid Aminotransferase, subunit A, domain 2"/>
    <property type="match status" value="1"/>
</dbReference>
<dbReference type="GO" id="GO:0052655">
    <property type="term" value="F:L-valine-2-oxoglutarate transaminase activity"/>
    <property type="evidence" value="ECO:0007669"/>
    <property type="project" value="RHEA"/>
</dbReference>
<keyword evidence="5 8" id="KW-0663">Pyridoxal phosphate</keyword>
<evidence type="ECO:0000256" key="8">
    <source>
        <dbReference type="RuleBase" id="RU004516"/>
    </source>
</evidence>
<dbReference type="GO" id="GO:0009099">
    <property type="term" value="P:L-valine biosynthetic process"/>
    <property type="evidence" value="ECO:0007669"/>
    <property type="project" value="TreeGrafter"/>
</dbReference>
<comment type="catalytic activity">
    <reaction evidence="9">
        <text>L-valine + 2-oxoglutarate = 3-methyl-2-oxobutanoate + L-glutamate</text>
        <dbReference type="Rhea" id="RHEA:24813"/>
        <dbReference type="ChEBI" id="CHEBI:11851"/>
        <dbReference type="ChEBI" id="CHEBI:16810"/>
        <dbReference type="ChEBI" id="CHEBI:29985"/>
        <dbReference type="ChEBI" id="CHEBI:57762"/>
        <dbReference type="EC" id="2.6.1.42"/>
    </reaction>
</comment>
<comment type="catalytic activity">
    <reaction evidence="9">
        <text>L-leucine + 2-oxoglutarate = 4-methyl-2-oxopentanoate + L-glutamate</text>
        <dbReference type="Rhea" id="RHEA:18321"/>
        <dbReference type="ChEBI" id="CHEBI:16810"/>
        <dbReference type="ChEBI" id="CHEBI:17865"/>
        <dbReference type="ChEBI" id="CHEBI:29985"/>
        <dbReference type="ChEBI" id="CHEBI:57427"/>
        <dbReference type="EC" id="2.6.1.42"/>
    </reaction>
</comment>
<dbReference type="InterPro" id="IPR043132">
    <property type="entry name" value="BCAT-like_C"/>
</dbReference>
<comment type="cofactor">
    <cofactor evidence="1 8">
        <name>pyridoxal 5'-phosphate</name>
        <dbReference type="ChEBI" id="CHEBI:597326"/>
    </cofactor>
</comment>
<keyword evidence="9" id="KW-0100">Branched-chain amino acid biosynthesis</keyword>
<dbReference type="GO" id="GO:0052656">
    <property type="term" value="F:L-isoleucine-2-oxoglutarate transaminase activity"/>
    <property type="evidence" value="ECO:0007669"/>
    <property type="project" value="RHEA"/>
</dbReference>
<keyword evidence="12" id="KW-1185">Reference proteome</keyword>
<accession>A0A177FN35</accession>
<dbReference type="EC" id="2.6.1.42" evidence="9"/>
<evidence type="ECO:0000256" key="5">
    <source>
        <dbReference type="ARBA" id="ARBA00022898"/>
    </source>
</evidence>
<feature type="modified residue" description="N6-(pyridoxal phosphate)lysine" evidence="6">
    <location>
        <position position="235"/>
    </location>
</feature>
<dbReference type="PIRSF" id="PIRSF006468">
    <property type="entry name" value="BCAT1"/>
    <property type="match status" value="1"/>
</dbReference>
<evidence type="ECO:0000256" key="9">
    <source>
        <dbReference type="RuleBase" id="RU004517"/>
    </source>
</evidence>
<dbReference type="InterPro" id="IPR043131">
    <property type="entry name" value="BCAT-like_N"/>
</dbReference>
<comment type="similarity">
    <text evidence="2 7">Belongs to the class-IV pyridoxal-phosphate-dependent aminotransferase family.</text>
</comment>
<keyword evidence="3 9" id="KW-0032">Aminotransferase</keyword>
<evidence type="ECO:0000313" key="11">
    <source>
        <dbReference type="EMBL" id="OAG45106.1"/>
    </source>
</evidence>
<comment type="caution">
    <text evidence="11">The sequence shown here is derived from an EMBL/GenBank/DDBJ whole genome shotgun (WGS) entry which is preliminary data.</text>
</comment>
<dbReference type="PANTHER" id="PTHR11825:SF69">
    <property type="entry name" value="BRANCHED-CHAIN-AMINO-ACID AMINOTRANSFERASE"/>
    <property type="match status" value="1"/>
</dbReference>
<dbReference type="FunFam" id="3.30.470.10:FF:000012">
    <property type="entry name" value="Branched-chain-amino-acid aminotransferase"/>
    <property type="match status" value="1"/>
</dbReference>
<gene>
    <name evidence="11" type="ORF">AYO21_00454</name>
</gene>
<dbReference type="GeneID" id="34595636"/>
<feature type="region of interest" description="Disordered" evidence="10">
    <location>
        <begin position="1"/>
        <end position="33"/>
    </location>
</feature>
<evidence type="ECO:0000256" key="3">
    <source>
        <dbReference type="ARBA" id="ARBA00022576"/>
    </source>
</evidence>
<protein>
    <recommendedName>
        <fullName evidence="9">Branched-chain-amino-acid aminotransferase</fullName>
        <ecNumber evidence="9">2.6.1.42</ecNumber>
    </recommendedName>
</protein>
<dbReference type="InterPro" id="IPR018300">
    <property type="entry name" value="Aminotrans_IV_CS"/>
</dbReference>
<dbReference type="AlphaFoldDB" id="A0A177FN35"/>
<evidence type="ECO:0000313" key="12">
    <source>
        <dbReference type="Proteomes" id="UP000077002"/>
    </source>
</evidence>
<dbReference type="Proteomes" id="UP000077002">
    <property type="component" value="Unassembled WGS sequence"/>
</dbReference>
<sequence>MGDYQDLLSQAGRSQSLSNRFHSESSPSSQAELDASNIKITLTKQPRSVPAPGSAEEKSQKVCTDHMVSAQWTLEKGWAQPQITPYGPLAIMPTANVLHYATECFEGMKLYRGLDGKLRLFRPYANCLRMLTSAQRISLPGFEPQALLGMIKKLCALDGPKWLPQDRRGSFLYIRPAMIGTDSCLGFEVPKEALLFAVISYWPQPAKPTKGKGLRLFASREDELRSWPGGTGFAKIGPNYGPALLAHGVAKKMGYDQVLWLYGPDCQLTEAGSSNVFLIRRSQDGHLQMITAPLDEKTILAGVTRQSVLDLAREKFAKDQDVVVEDATGPQHVAAVEVIERNYTMSELLADLEKGNLLSVFVVGTAAFVTAVSQIDFRGQNIQLETDATYHTELLRQWMYDIMYGKVSSEWADIIEEEG</sequence>
<keyword evidence="4 9" id="KW-0808">Transferase</keyword>
<dbReference type="PANTHER" id="PTHR11825">
    <property type="entry name" value="SUBGROUP IIII AMINOTRANSFERASE"/>
    <property type="match status" value="1"/>
</dbReference>
<dbReference type="Pfam" id="PF01063">
    <property type="entry name" value="Aminotran_4"/>
    <property type="match status" value="1"/>
</dbReference>
<dbReference type="GO" id="GO:0005739">
    <property type="term" value="C:mitochondrion"/>
    <property type="evidence" value="ECO:0007669"/>
    <property type="project" value="TreeGrafter"/>
</dbReference>
<dbReference type="InterPro" id="IPR036038">
    <property type="entry name" value="Aminotransferase-like"/>
</dbReference>
<dbReference type="InterPro" id="IPR001544">
    <property type="entry name" value="Aminotrans_IV"/>
</dbReference>
<dbReference type="GO" id="GO:0052654">
    <property type="term" value="F:L-leucine-2-oxoglutarate transaminase activity"/>
    <property type="evidence" value="ECO:0007669"/>
    <property type="project" value="RHEA"/>
</dbReference>
<evidence type="ECO:0000256" key="1">
    <source>
        <dbReference type="ARBA" id="ARBA00001933"/>
    </source>
</evidence>
<dbReference type="EMBL" id="LVKK01000002">
    <property type="protein sequence ID" value="OAG45106.1"/>
    <property type="molecule type" value="Genomic_DNA"/>
</dbReference>
<keyword evidence="9" id="KW-0028">Amino-acid biosynthesis</keyword>
<dbReference type="Gene3D" id="3.30.470.10">
    <property type="match status" value="1"/>
</dbReference>
<dbReference type="SUPFAM" id="SSF56752">
    <property type="entry name" value="D-aminoacid aminotransferase-like PLP-dependent enzymes"/>
    <property type="match status" value="1"/>
</dbReference>
<reference evidence="11 12" key="1">
    <citation type="submission" date="2016-03" db="EMBL/GenBank/DDBJ databases">
        <title>Draft genome sequence of the Fonsecaea monophora CBS 269.37.</title>
        <authorList>
            <person name="Bombassaro A."/>
            <person name="Vinicius W.A."/>
            <person name="De Hoog S."/>
            <person name="Sun J."/>
            <person name="Souza E.M."/>
            <person name="Raittz R.T."/>
            <person name="Costa F."/>
            <person name="Leao A.C."/>
            <person name="Tadra-Sfeir M.Z."/>
            <person name="Baura V."/>
            <person name="Balsanelli E."/>
            <person name="Pedrosa F.O."/>
            <person name="Moreno L.F."/>
            <person name="Steffens M.B."/>
            <person name="Xi L."/>
            <person name="Bocca A.L."/>
            <person name="Felipe M.S."/>
            <person name="Teixeira M."/>
            <person name="Telles Filho F.Q."/>
            <person name="Azevedo C.M."/>
            <person name="Gomes R."/>
            <person name="Vicente V.A."/>
        </authorList>
    </citation>
    <scope>NUCLEOTIDE SEQUENCE [LARGE SCALE GENOMIC DNA]</scope>
    <source>
        <strain evidence="11 12">CBS 269.37</strain>
    </source>
</reference>
<dbReference type="RefSeq" id="XP_022517058.1">
    <property type="nucleotide sequence ID" value="XM_022650444.1"/>
</dbReference>
<proteinExistence type="inferred from homology"/>
<comment type="catalytic activity">
    <reaction evidence="9">
        <text>L-isoleucine + 2-oxoglutarate = (S)-3-methyl-2-oxopentanoate + L-glutamate</text>
        <dbReference type="Rhea" id="RHEA:24801"/>
        <dbReference type="ChEBI" id="CHEBI:16810"/>
        <dbReference type="ChEBI" id="CHEBI:29985"/>
        <dbReference type="ChEBI" id="CHEBI:35146"/>
        <dbReference type="ChEBI" id="CHEBI:58045"/>
        <dbReference type="EC" id="2.6.1.42"/>
    </reaction>
</comment>
<evidence type="ECO:0000256" key="6">
    <source>
        <dbReference type="PIRSR" id="PIRSR006468-1"/>
    </source>
</evidence>
<evidence type="ECO:0000256" key="4">
    <source>
        <dbReference type="ARBA" id="ARBA00022679"/>
    </source>
</evidence>
<name>A0A177FN35_9EURO</name>
<evidence type="ECO:0000256" key="7">
    <source>
        <dbReference type="RuleBase" id="RU004106"/>
    </source>
</evidence>
<evidence type="ECO:0000256" key="2">
    <source>
        <dbReference type="ARBA" id="ARBA00009320"/>
    </source>
</evidence>